<protein>
    <submittedName>
        <fullName evidence="2">Uncharacterized protein</fullName>
    </submittedName>
</protein>
<feature type="transmembrane region" description="Helical" evidence="1">
    <location>
        <begin position="47"/>
        <end position="65"/>
    </location>
</feature>
<name>A0A1C6SLH1_9ACTN</name>
<reference evidence="3" key="1">
    <citation type="submission" date="2016-06" db="EMBL/GenBank/DDBJ databases">
        <authorList>
            <person name="Varghese N."/>
            <person name="Submissions Spin"/>
        </authorList>
    </citation>
    <scope>NUCLEOTIDE SEQUENCE [LARGE SCALE GENOMIC DNA]</scope>
    <source>
        <strain evidence="3">DSM 45431</strain>
    </source>
</reference>
<accession>A0A1C6SLH1</accession>
<dbReference type="Proteomes" id="UP000199413">
    <property type="component" value="Unassembled WGS sequence"/>
</dbReference>
<evidence type="ECO:0000313" key="2">
    <source>
        <dbReference type="EMBL" id="SCL30175.1"/>
    </source>
</evidence>
<keyword evidence="3" id="KW-1185">Reference proteome</keyword>
<evidence type="ECO:0000256" key="1">
    <source>
        <dbReference type="SAM" id="Phobius"/>
    </source>
</evidence>
<keyword evidence="1" id="KW-0812">Transmembrane</keyword>
<keyword evidence="1" id="KW-1133">Transmembrane helix</keyword>
<dbReference type="RefSeq" id="WP_091343261.1">
    <property type="nucleotide sequence ID" value="NZ_FMHV01000002.1"/>
</dbReference>
<proteinExistence type="predicted"/>
<feature type="transmembrane region" description="Helical" evidence="1">
    <location>
        <begin position="108"/>
        <end position="128"/>
    </location>
</feature>
<gene>
    <name evidence="2" type="ORF">GA0070624_4023</name>
</gene>
<dbReference type="EMBL" id="FMHV01000002">
    <property type="protein sequence ID" value="SCL30175.1"/>
    <property type="molecule type" value="Genomic_DNA"/>
</dbReference>
<organism evidence="2 3">
    <name type="scientific">Micromonospora rhizosphaerae</name>
    <dbReference type="NCBI Taxonomy" id="568872"/>
    <lineage>
        <taxon>Bacteria</taxon>
        <taxon>Bacillati</taxon>
        <taxon>Actinomycetota</taxon>
        <taxon>Actinomycetes</taxon>
        <taxon>Micromonosporales</taxon>
        <taxon>Micromonosporaceae</taxon>
        <taxon>Micromonospora</taxon>
    </lineage>
</organism>
<dbReference type="OrthoDB" id="9841820at2"/>
<keyword evidence="1" id="KW-0472">Membrane</keyword>
<dbReference type="AlphaFoldDB" id="A0A1C6SLH1"/>
<sequence length="135" mass="14389">MRAVWLMFAGAFLSLANIAAGWSWALVDADLRIGSSGRQGIDWSQASVWLGVPAAVTIVLMTAAIRRSMALLWVGAVAMAFLFVPCGGALLIDQAGMVDRAGLAPWGWAAHVIGMFLALPAVVMALWLSRRGNRH</sequence>
<evidence type="ECO:0000313" key="3">
    <source>
        <dbReference type="Proteomes" id="UP000199413"/>
    </source>
</evidence>
<dbReference type="STRING" id="568872.GA0070624_4023"/>
<feature type="transmembrane region" description="Helical" evidence="1">
    <location>
        <begin position="72"/>
        <end position="92"/>
    </location>
</feature>